<dbReference type="PRINTS" id="PR00757">
    <property type="entry name" value="AMINEOXDASEF"/>
</dbReference>
<dbReference type="RefSeq" id="WP_318598355.1">
    <property type="nucleotide sequence ID" value="NZ_JAWSTH010000045.1"/>
</dbReference>
<name>A0ABU4HTK5_9ACTN</name>
<organism evidence="5 6">
    <name type="scientific">Conexibacter stalactiti</name>
    <dbReference type="NCBI Taxonomy" id="1940611"/>
    <lineage>
        <taxon>Bacteria</taxon>
        <taxon>Bacillati</taxon>
        <taxon>Actinomycetota</taxon>
        <taxon>Thermoleophilia</taxon>
        <taxon>Solirubrobacterales</taxon>
        <taxon>Conexibacteraceae</taxon>
        <taxon>Conexibacter</taxon>
    </lineage>
</organism>
<evidence type="ECO:0000313" key="5">
    <source>
        <dbReference type="EMBL" id="MDW5596002.1"/>
    </source>
</evidence>
<comment type="similarity">
    <text evidence="2">Belongs to the flavin monoamine oxidase family.</text>
</comment>
<proteinExistence type="inferred from homology"/>
<dbReference type="InterPro" id="IPR050703">
    <property type="entry name" value="Flavin_MAO"/>
</dbReference>
<evidence type="ECO:0000259" key="4">
    <source>
        <dbReference type="Pfam" id="PF01593"/>
    </source>
</evidence>
<dbReference type="Proteomes" id="UP001284601">
    <property type="component" value="Unassembled WGS sequence"/>
</dbReference>
<keyword evidence="3" id="KW-0560">Oxidoreductase</keyword>
<dbReference type="SUPFAM" id="SSF54373">
    <property type="entry name" value="FAD-linked reductases, C-terminal domain"/>
    <property type="match status" value="1"/>
</dbReference>
<sequence>MSGADRRDADVAIVGAGISGLHAARLLTTAGRDVVVLEGRDRIGGRTVSAPIGDGRQVELGGQFIGPTHRRVAALLRELEIDTFPTYDDGRNLLDFDGSLRDYDGAIPPLGLPGLVGMGIAEWRLNRMARQVSPHQPWAARRAAEWDGTTFGAWLDQHGPGGRARTLLDLLAGTVWGAEPHELNLLQALAYASAAGGLRETAGVKGGMQERRIDGGPAQLCAALAARAGALRLSTPVREIAHRRDDVELRADGLVVRAAHAIVAVPPALVPQIAFEPALPAARDRVLRRLPSGRVTKVVCVYPEPFWRDRGLSGQAVSDGGPVGATFDNSPPDGRPGVLLGFVTGDRAATFATLPEPDRRQLVTAQFARLFGAQAARPEQYLERDWAADPFARGCYFGLAGPGAIGEAGTLLSQPLGRIHWAGAETTVASYGGMDGAVLAGDRVAREVLG</sequence>
<gene>
    <name evidence="5" type="ORF">R7226_16755</name>
</gene>
<dbReference type="EMBL" id="JAWSTH010000045">
    <property type="protein sequence ID" value="MDW5596002.1"/>
    <property type="molecule type" value="Genomic_DNA"/>
</dbReference>
<reference evidence="5 6" key="2">
    <citation type="submission" date="2023-10" db="EMBL/GenBank/DDBJ databases">
        <authorList>
            <person name="Han X.F."/>
        </authorList>
    </citation>
    <scope>NUCLEOTIDE SEQUENCE [LARGE SCALE GENOMIC DNA]</scope>
    <source>
        <strain evidence="5 6">KCTC 39840</strain>
    </source>
</reference>
<dbReference type="Gene3D" id="3.50.50.60">
    <property type="entry name" value="FAD/NAD(P)-binding domain"/>
    <property type="match status" value="1"/>
</dbReference>
<dbReference type="InterPro" id="IPR001613">
    <property type="entry name" value="Flavin_amine_oxidase"/>
</dbReference>
<dbReference type="PANTHER" id="PTHR43563">
    <property type="entry name" value="AMINE OXIDASE"/>
    <property type="match status" value="1"/>
</dbReference>
<evidence type="ECO:0000256" key="2">
    <source>
        <dbReference type="ARBA" id="ARBA00005995"/>
    </source>
</evidence>
<dbReference type="SUPFAM" id="SSF51905">
    <property type="entry name" value="FAD/NAD(P)-binding domain"/>
    <property type="match status" value="1"/>
</dbReference>
<comment type="cofactor">
    <cofactor evidence="1">
        <name>FAD</name>
        <dbReference type="ChEBI" id="CHEBI:57692"/>
    </cofactor>
</comment>
<protein>
    <submittedName>
        <fullName evidence="5">FAD-dependent oxidoreductase</fullName>
    </submittedName>
</protein>
<keyword evidence="6" id="KW-1185">Reference proteome</keyword>
<evidence type="ECO:0000256" key="1">
    <source>
        <dbReference type="ARBA" id="ARBA00001974"/>
    </source>
</evidence>
<accession>A0ABU4HTK5</accession>
<dbReference type="Pfam" id="PF01593">
    <property type="entry name" value="Amino_oxidase"/>
    <property type="match status" value="1"/>
</dbReference>
<dbReference type="InterPro" id="IPR036188">
    <property type="entry name" value="FAD/NAD-bd_sf"/>
</dbReference>
<evidence type="ECO:0000313" key="6">
    <source>
        <dbReference type="Proteomes" id="UP001284601"/>
    </source>
</evidence>
<dbReference type="InterPro" id="IPR002937">
    <property type="entry name" value="Amino_oxidase"/>
</dbReference>
<feature type="domain" description="Amine oxidase" evidence="4">
    <location>
        <begin position="18"/>
        <end position="449"/>
    </location>
</feature>
<comment type="caution">
    <text evidence="5">The sequence shown here is derived from an EMBL/GenBank/DDBJ whole genome shotgun (WGS) entry which is preliminary data.</text>
</comment>
<dbReference type="PANTHER" id="PTHR43563:SF1">
    <property type="entry name" value="AMINE OXIDASE [FLAVIN-CONTAINING] B"/>
    <property type="match status" value="1"/>
</dbReference>
<evidence type="ECO:0000256" key="3">
    <source>
        <dbReference type="ARBA" id="ARBA00023002"/>
    </source>
</evidence>
<reference evidence="6" key="1">
    <citation type="submission" date="2023-07" db="EMBL/GenBank/DDBJ databases">
        <title>Conexibacter stalactiti sp. nov., isolated from stalactites in a lava cave and emended description of the genus Conexibacter.</title>
        <authorList>
            <person name="Lee S.D."/>
        </authorList>
    </citation>
    <scope>NUCLEOTIDE SEQUENCE [LARGE SCALE GENOMIC DNA]</scope>
    <source>
        <strain evidence="6">KCTC 39840</strain>
    </source>
</reference>